<dbReference type="FunFam" id="1.10.510.10:FF:000468">
    <property type="entry name" value="PTI1-like tyrosine-protein kinase 3"/>
    <property type="match status" value="1"/>
</dbReference>
<name>A0A2I0VER1_9ASPA</name>
<dbReference type="Gene3D" id="1.10.510.10">
    <property type="entry name" value="Transferase(Phosphotransferase) domain 1"/>
    <property type="match status" value="1"/>
</dbReference>
<dbReference type="GO" id="GO:0019199">
    <property type="term" value="F:transmembrane receptor protein kinase activity"/>
    <property type="evidence" value="ECO:0007669"/>
    <property type="project" value="InterPro"/>
</dbReference>
<evidence type="ECO:0000256" key="13">
    <source>
        <dbReference type="SAM" id="Phobius"/>
    </source>
</evidence>
<dbReference type="EMBL" id="KZ503722">
    <property type="protein sequence ID" value="PKU61911.1"/>
    <property type="molecule type" value="Genomic_DNA"/>
</dbReference>
<dbReference type="GO" id="GO:0005524">
    <property type="term" value="F:ATP binding"/>
    <property type="evidence" value="ECO:0007669"/>
    <property type="project" value="UniProtKB-UniRule"/>
</dbReference>
<keyword evidence="17" id="KW-1185">Reference proteome</keyword>
<dbReference type="InterPro" id="IPR036779">
    <property type="entry name" value="LysM_dom_sf"/>
</dbReference>
<evidence type="ECO:0000256" key="2">
    <source>
        <dbReference type="ARBA" id="ARBA00022475"/>
    </source>
</evidence>
<evidence type="ECO:0000256" key="14">
    <source>
        <dbReference type="SAM" id="SignalP"/>
    </source>
</evidence>
<evidence type="ECO:0000256" key="11">
    <source>
        <dbReference type="ARBA" id="ARBA00023157"/>
    </source>
</evidence>
<evidence type="ECO:0000256" key="3">
    <source>
        <dbReference type="ARBA" id="ARBA00022679"/>
    </source>
</evidence>
<keyword evidence="16" id="KW-0675">Receptor</keyword>
<evidence type="ECO:0000256" key="4">
    <source>
        <dbReference type="ARBA" id="ARBA00022692"/>
    </source>
</evidence>
<dbReference type="InterPro" id="IPR017441">
    <property type="entry name" value="Protein_kinase_ATP_BS"/>
</dbReference>
<reference evidence="16 17" key="2">
    <citation type="journal article" date="2017" name="Nature">
        <title>The Apostasia genome and the evolution of orchids.</title>
        <authorList>
            <person name="Zhang G.Q."/>
            <person name="Liu K.W."/>
            <person name="Li Z."/>
            <person name="Lohaus R."/>
            <person name="Hsiao Y.Y."/>
            <person name="Niu S.C."/>
            <person name="Wang J.Y."/>
            <person name="Lin Y.C."/>
            <person name="Xu Q."/>
            <person name="Chen L.J."/>
            <person name="Yoshida K."/>
            <person name="Fujiwara S."/>
            <person name="Wang Z.W."/>
            <person name="Zhang Y.Q."/>
            <person name="Mitsuda N."/>
            <person name="Wang M."/>
            <person name="Liu G.H."/>
            <person name="Pecoraro L."/>
            <person name="Huang H.X."/>
            <person name="Xiao X.J."/>
            <person name="Lin M."/>
            <person name="Wu X.Y."/>
            <person name="Wu W.L."/>
            <person name="Chen Y.Y."/>
            <person name="Chang S.B."/>
            <person name="Sakamoto S."/>
            <person name="Ohme-Takagi M."/>
            <person name="Yagi M."/>
            <person name="Zeng S.J."/>
            <person name="Shen C.Y."/>
            <person name="Yeh C.M."/>
            <person name="Luo Y.B."/>
            <person name="Tsai W.C."/>
            <person name="Van de Peer Y."/>
            <person name="Liu Z.J."/>
        </authorList>
    </citation>
    <scope>NUCLEOTIDE SEQUENCE [LARGE SCALE GENOMIC DNA]</scope>
    <source>
        <tissue evidence="16">The whole plant</tissue>
    </source>
</reference>
<gene>
    <name evidence="16" type="primary">LYK3</name>
    <name evidence="16" type="ORF">MA16_Dca017244</name>
</gene>
<dbReference type="SMART" id="SM00220">
    <property type="entry name" value="S_TKc"/>
    <property type="match status" value="1"/>
</dbReference>
<organism evidence="16 17">
    <name type="scientific">Dendrobium catenatum</name>
    <dbReference type="NCBI Taxonomy" id="906689"/>
    <lineage>
        <taxon>Eukaryota</taxon>
        <taxon>Viridiplantae</taxon>
        <taxon>Streptophyta</taxon>
        <taxon>Embryophyta</taxon>
        <taxon>Tracheophyta</taxon>
        <taxon>Spermatophyta</taxon>
        <taxon>Magnoliopsida</taxon>
        <taxon>Liliopsida</taxon>
        <taxon>Asparagales</taxon>
        <taxon>Orchidaceae</taxon>
        <taxon>Epidendroideae</taxon>
        <taxon>Malaxideae</taxon>
        <taxon>Dendrobiinae</taxon>
        <taxon>Dendrobium</taxon>
    </lineage>
</organism>
<protein>
    <submittedName>
        <fullName evidence="16">LysM domain receptor-like kinase 3</fullName>
    </submittedName>
</protein>
<dbReference type="Gene3D" id="3.10.350.10">
    <property type="entry name" value="LysM domain"/>
    <property type="match status" value="1"/>
</dbReference>
<dbReference type="STRING" id="906689.A0A2I0VER1"/>
<dbReference type="PROSITE" id="PS00107">
    <property type="entry name" value="PROTEIN_KINASE_ATP"/>
    <property type="match status" value="1"/>
</dbReference>
<keyword evidence="5 14" id="KW-0732">Signal</keyword>
<evidence type="ECO:0000259" key="15">
    <source>
        <dbReference type="PROSITE" id="PS50011"/>
    </source>
</evidence>
<evidence type="ECO:0000313" key="16">
    <source>
        <dbReference type="EMBL" id="PKU61911.1"/>
    </source>
</evidence>
<dbReference type="GO" id="GO:0045087">
    <property type="term" value="P:innate immune response"/>
    <property type="evidence" value="ECO:0007669"/>
    <property type="project" value="InterPro"/>
</dbReference>
<keyword evidence="8 12" id="KW-0067">ATP-binding</keyword>
<accession>A0A2I0VER1</accession>
<feature type="chain" id="PRO_5014175020" evidence="14">
    <location>
        <begin position="50"/>
        <end position="626"/>
    </location>
</feature>
<keyword evidence="11" id="KW-1015">Disulfide bond</keyword>
<dbReference type="SUPFAM" id="SSF54106">
    <property type="entry name" value="LysM domain"/>
    <property type="match status" value="1"/>
</dbReference>
<evidence type="ECO:0000256" key="7">
    <source>
        <dbReference type="ARBA" id="ARBA00022777"/>
    </source>
</evidence>
<evidence type="ECO:0000256" key="9">
    <source>
        <dbReference type="ARBA" id="ARBA00022989"/>
    </source>
</evidence>
<dbReference type="PANTHER" id="PTHR46204">
    <property type="entry name" value="CHITIN ELICITOR RECEPTOR KINASE 1-RELATED"/>
    <property type="match status" value="1"/>
</dbReference>
<comment type="subcellular location">
    <subcellularLocation>
        <location evidence="1">Cell membrane</location>
        <topology evidence="1">Single-pass membrane protein</topology>
    </subcellularLocation>
</comment>
<dbReference type="PANTHER" id="PTHR46204:SF8">
    <property type="entry name" value="PROTEIN KINASE DOMAIN-CONTAINING PROTEIN"/>
    <property type="match status" value="1"/>
</dbReference>
<proteinExistence type="predicted"/>
<dbReference type="InterPro" id="IPR011009">
    <property type="entry name" value="Kinase-like_dom_sf"/>
</dbReference>
<evidence type="ECO:0000256" key="12">
    <source>
        <dbReference type="PROSITE-ProRule" id="PRU10141"/>
    </source>
</evidence>
<evidence type="ECO:0000256" key="5">
    <source>
        <dbReference type="ARBA" id="ARBA00022729"/>
    </source>
</evidence>
<keyword evidence="4 13" id="KW-0812">Transmembrane</keyword>
<dbReference type="Proteomes" id="UP000233837">
    <property type="component" value="Unassembled WGS sequence"/>
</dbReference>
<dbReference type="SUPFAM" id="SSF56112">
    <property type="entry name" value="Protein kinase-like (PK-like)"/>
    <property type="match status" value="1"/>
</dbReference>
<dbReference type="InterPro" id="IPR000719">
    <property type="entry name" value="Prot_kinase_dom"/>
</dbReference>
<evidence type="ECO:0000313" key="17">
    <source>
        <dbReference type="Proteomes" id="UP000233837"/>
    </source>
</evidence>
<keyword evidence="7 16" id="KW-0418">Kinase</keyword>
<evidence type="ECO:0000256" key="6">
    <source>
        <dbReference type="ARBA" id="ARBA00022741"/>
    </source>
</evidence>
<feature type="transmembrane region" description="Helical" evidence="13">
    <location>
        <begin position="240"/>
        <end position="264"/>
    </location>
</feature>
<dbReference type="GO" id="GO:0005886">
    <property type="term" value="C:plasma membrane"/>
    <property type="evidence" value="ECO:0007669"/>
    <property type="project" value="UniProtKB-SubCell"/>
</dbReference>
<feature type="domain" description="Protein kinase" evidence="15">
    <location>
        <begin position="322"/>
        <end position="602"/>
    </location>
</feature>
<dbReference type="AlphaFoldDB" id="A0A2I0VER1"/>
<keyword evidence="10 13" id="KW-0472">Membrane</keyword>
<keyword evidence="2" id="KW-1003">Cell membrane</keyword>
<feature type="binding site" evidence="12">
    <location>
        <position position="350"/>
    </location>
    <ligand>
        <name>ATP</name>
        <dbReference type="ChEBI" id="CHEBI:30616"/>
    </ligand>
</feature>
<evidence type="ECO:0000256" key="8">
    <source>
        <dbReference type="ARBA" id="ARBA00022840"/>
    </source>
</evidence>
<keyword evidence="9 13" id="KW-1133">Transmembrane helix</keyword>
<evidence type="ECO:0000256" key="10">
    <source>
        <dbReference type="ARBA" id="ARBA00023136"/>
    </source>
</evidence>
<feature type="signal peptide" evidence="14">
    <location>
        <begin position="1"/>
        <end position="49"/>
    </location>
</feature>
<dbReference type="PROSITE" id="PS50011">
    <property type="entry name" value="PROTEIN_KINASE_DOM"/>
    <property type="match status" value="1"/>
</dbReference>
<keyword evidence="3" id="KW-0808">Transferase</keyword>
<dbReference type="Gene3D" id="3.30.200.20">
    <property type="entry name" value="Phosphorylase Kinase, domain 1"/>
    <property type="match status" value="1"/>
</dbReference>
<dbReference type="InterPro" id="IPR008271">
    <property type="entry name" value="Ser/Thr_kinase_AS"/>
</dbReference>
<evidence type="ECO:0000256" key="1">
    <source>
        <dbReference type="ARBA" id="ARBA00004162"/>
    </source>
</evidence>
<dbReference type="Pfam" id="PF00069">
    <property type="entry name" value="Pkinase"/>
    <property type="match status" value="1"/>
</dbReference>
<reference evidence="16 17" key="1">
    <citation type="journal article" date="2016" name="Sci. Rep.">
        <title>The Dendrobium catenatum Lindl. genome sequence provides insights into polysaccharide synthase, floral development and adaptive evolution.</title>
        <authorList>
            <person name="Zhang G.Q."/>
            <person name="Xu Q."/>
            <person name="Bian C."/>
            <person name="Tsai W.C."/>
            <person name="Yeh C.M."/>
            <person name="Liu K.W."/>
            <person name="Yoshida K."/>
            <person name="Zhang L.S."/>
            <person name="Chang S.B."/>
            <person name="Chen F."/>
            <person name="Shi Y."/>
            <person name="Su Y.Y."/>
            <person name="Zhang Y.Q."/>
            <person name="Chen L.J."/>
            <person name="Yin Y."/>
            <person name="Lin M."/>
            <person name="Huang H."/>
            <person name="Deng H."/>
            <person name="Wang Z.W."/>
            <person name="Zhu S.L."/>
            <person name="Zhao X."/>
            <person name="Deng C."/>
            <person name="Niu S.C."/>
            <person name="Huang J."/>
            <person name="Wang M."/>
            <person name="Liu G.H."/>
            <person name="Yang H.J."/>
            <person name="Xiao X.J."/>
            <person name="Hsiao Y.Y."/>
            <person name="Wu W.L."/>
            <person name="Chen Y.Y."/>
            <person name="Mitsuda N."/>
            <person name="Ohme-Takagi M."/>
            <person name="Luo Y.B."/>
            <person name="Van de Peer Y."/>
            <person name="Liu Z.J."/>
        </authorList>
    </citation>
    <scope>NUCLEOTIDE SEQUENCE [LARGE SCALE GENOMIC DNA]</scope>
    <source>
        <tissue evidence="16">The whole plant</tissue>
    </source>
</reference>
<keyword evidence="6 12" id="KW-0547">Nucleotide-binding</keyword>
<dbReference type="PROSITE" id="PS00108">
    <property type="entry name" value="PROTEIN_KINASE_ST"/>
    <property type="match status" value="1"/>
</dbReference>
<sequence>MIMIVFFLSSPVPSPPLRSPNHNKSMPFHHRHPFLLFLLSISSISLASAGNSSFPILCKTPSSSPTCNSFLYAQSQNLPVSTVAAIYSANASLSRNLTRSTGITDYLLQVPCTCTATSQGTTALFYDTNYRVIAGDTADYITSSVFSGLAWNIDPGLQAGQLITVHLPCGCLPGGEAMIVSYAVETGDTLLKIAEMFSADTIETVKMNSQLAANPDFLNLGWLLFVPMGTAARRRSGRGFLLALAITIPVILLMLCMLVLLFLWRRQSHRKLQEKQMKRSVSAKSGLAMLESQYNLDGDKAFESDRPLIFSLEEVERATANFDSSRVIGVGGFGSVYYGMLGDKEVAIKKMKSNMSKEFFAELKVLCRVHHINVVELIGFASGDDHLYLVYEFLQNGSLSDHLHDPLLKGHQPLSWTARAQIALDTARGIEYIHDFTKSRYVHRDIKTSNILLDNCLRAKVGDFGLAKLVERSSEDDLIATKLVGTPGYLPPESLLEFQTSTKTDVFAFGVVIAELITGRRALTRDSKEATKMKSLVPVMKAVFIGEDPERGIEEIVDGNLRSSFPMESVFKMAEIAAWCLSDDPLNRPEISETIVKLSQILSASIEWEASTGGSGEVFSGVLNGR</sequence>
<dbReference type="InterPro" id="IPR044812">
    <property type="entry name" value="CERK1/LYK3-like"/>
</dbReference>